<accession>A0ABN9M6L0</accession>
<dbReference type="Pfam" id="PF03399">
    <property type="entry name" value="SAC3_GANP"/>
    <property type="match status" value="1"/>
</dbReference>
<protein>
    <recommendedName>
        <fullName evidence="1">SAC3/GANP/THP3 conserved domain-containing protein</fullName>
    </recommendedName>
</protein>
<keyword evidence="3" id="KW-1185">Reference proteome</keyword>
<feature type="domain" description="SAC3/GANP/THP3 conserved" evidence="1">
    <location>
        <begin position="185"/>
        <end position="277"/>
    </location>
</feature>
<evidence type="ECO:0000313" key="3">
    <source>
        <dbReference type="Proteomes" id="UP001176940"/>
    </source>
</evidence>
<dbReference type="InterPro" id="IPR045107">
    <property type="entry name" value="SAC3/GANP/THP3"/>
</dbReference>
<dbReference type="InterPro" id="IPR005062">
    <property type="entry name" value="SAC3/GANP/THP3_conserved"/>
</dbReference>
<sequence>MPATFYMELTTSENDNIITPHGSVSPNEWLGEKDFTNSAAAAKKSVKKLHKDIIAFWQRKKTSPAKKKEAQIAEREIRQNEQKGISPITPVCKPLLRGLKGSSLKKTTFPKNLQFSVQNTDSSSPSSDTSLSLPPSLSHLVGTVAETSEEKYRLLDQRDKLMRQARVKRTGLDQAKVFAGNCPDMCPEKERYMRDTRNQLSLYEFLPGTDKLDHAAAIKEYSRSSADQEEPLPHELRPLPVLCMTMDYMVTNIMDQGEENYREWYDFVWNRTRGIRKLSKSRETCKCGDLNVICEHAGDSLKAPEHSQITP</sequence>
<dbReference type="EMBL" id="CAUEEQ010039607">
    <property type="protein sequence ID" value="CAJ0955066.1"/>
    <property type="molecule type" value="Genomic_DNA"/>
</dbReference>
<dbReference type="Proteomes" id="UP001176940">
    <property type="component" value="Unassembled WGS sequence"/>
</dbReference>
<gene>
    <name evidence="2" type="ORF">RIMI_LOCUS14986525</name>
</gene>
<evidence type="ECO:0000259" key="1">
    <source>
        <dbReference type="Pfam" id="PF03399"/>
    </source>
</evidence>
<comment type="caution">
    <text evidence="2">The sequence shown here is derived from an EMBL/GenBank/DDBJ whole genome shotgun (WGS) entry which is preliminary data.</text>
</comment>
<proteinExistence type="predicted"/>
<reference evidence="2" key="1">
    <citation type="submission" date="2023-07" db="EMBL/GenBank/DDBJ databases">
        <authorList>
            <person name="Stuckert A."/>
        </authorList>
    </citation>
    <scope>NUCLEOTIDE SEQUENCE</scope>
</reference>
<dbReference type="PANTHER" id="PTHR12436:SF3">
    <property type="entry name" value="GERMINAL-CENTER ASSOCIATED NUCLEAR PROTEIN"/>
    <property type="match status" value="1"/>
</dbReference>
<evidence type="ECO:0000313" key="2">
    <source>
        <dbReference type="EMBL" id="CAJ0955066.1"/>
    </source>
</evidence>
<dbReference type="Gene3D" id="1.25.40.990">
    <property type="match status" value="1"/>
</dbReference>
<dbReference type="PANTHER" id="PTHR12436">
    <property type="entry name" value="80 KDA MCM3-ASSOCIATED PROTEIN"/>
    <property type="match status" value="1"/>
</dbReference>
<organism evidence="2 3">
    <name type="scientific">Ranitomeya imitator</name>
    <name type="common">mimic poison frog</name>
    <dbReference type="NCBI Taxonomy" id="111125"/>
    <lineage>
        <taxon>Eukaryota</taxon>
        <taxon>Metazoa</taxon>
        <taxon>Chordata</taxon>
        <taxon>Craniata</taxon>
        <taxon>Vertebrata</taxon>
        <taxon>Euteleostomi</taxon>
        <taxon>Amphibia</taxon>
        <taxon>Batrachia</taxon>
        <taxon>Anura</taxon>
        <taxon>Neobatrachia</taxon>
        <taxon>Hyloidea</taxon>
        <taxon>Dendrobatidae</taxon>
        <taxon>Dendrobatinae</taxon>
        <taxon>Ranitomeya</taxon>
    </lineage>
</organism>
<name>A0ABN9M6L0_9NEOB</name>